<organism evidence="1 2">
    <name type="scientific">Paraburkholderia humisilvae</name>
    <dbReference type="NCBI Taxonomy" id="627669"/>
    <lineage>
        <taxon>Bacteria</taxon>
        <taxon>Pseudomonadati</taxon>
        <taxon>Pseudomonadota</taxon>
        <taxon>Betaproteobacteria</taxon>
        <taxon>Burkholderiales</taxon>
        <taxon>Burkholderiaceae</taxon>
        <taxon>Paraburkholderia</taxon>
    </lineage>
</organism>
<proteinExistence type="predicted"/>
<reference evidence="1 2" key="1">
    <citation type="submission" date="2020-04" db="EMBL/GenBank/DDBJ databases">
        <authorList>
            <person name="De Canck E."/>
        </authorList>
    </citation>
    <scope>NUCLEOTIDE SEQUENCE [LARGE SCALE GENOMIC DNA]</scope>
    <source>
        <strain evidence="1 2">LMG 29542</strain>
    </source>
</reference>
<protein>
    <submittedName>
        <fullName evidence="1">Uncharacterized protein</fullName>
    </submittedName>
</protein>
<name>A0A6J5FD01_9BURK</name>
<keyword evidence="2" id="KW-1185">Reference proteome</keyword>
<evidence type="ECO:0000313" key="1">
    <source>
        <dbReference type="EMBL" id="CAB3775347.1"/>
    </source>
</evidence>
<dbReference type="AlphaFoldDB" id="A0A6J5FD01"/>
<evidence type="ECO:0000313" key="2">
    <source>
        <dbReference type="Proteomes" id="UP000494363"/>
    </source>
</evidence>
<accession>A0A6J5FD01</accession>
<gene>
    <name evidence="1" type="ORF">LMG29542_08729</name>
</gene>
<dbReference type="Proteomes" id="UP000494363">
    <property type="component" value="Unassembled WGS sequence"/>
</dbReference>
<sequence length="37" mass="4305">MAASITWQVEEIASRINRRSHVHDEAKRFEGLPRLPC</sequence>
<dbReference type="EMBL" id="CADIKH010000454">
    <property type="protein sequence ID" value="CAB3775347.1"/>
    <property type="molecule type" value="Genomic_DNA"/>
</dbReference>